<dbReference type="Proteomes" id="UP000242715">
    <property type="component" value="Unassembled WGS sequence"/>
</dbReference>
<dbReference type="EMBL" id="DF974323">
    <property type="protein sequence ID" value="GAU47524.1"/>
    <property type="molecule type" value="Genomic_DNA"/>
</dbReference>
<accession>A0A2Z6NTF5</accession>
<sequence length="55" mass="5694">MIGACVPVRINGGDSEDNSNDSINGGDSEDNSNDSITAARYSVDNNAPCICGSDW</sequence>
<dbReference type="AlphaFoldDB" id="A0A2Z6NTF5"/>
<keyword evidence="3" id="KW-1185">Reference proteome</keyword>
<gene>
    <name evidence="2" type="ORF">TSUD_114930</name>
</gene>
<proteinExistence type="predicted"/>
<evidence type="ECO:0000313" key="3">
    <source>
        <dbReference type="Proteomes" id="UP000242715"/>
    </source>
</evidence>
<protein>
    <submittedName>
        <fullName evidence="2">Uncharacterized protein</fullName>
    </submittedName>
</protein>
<evidence type="ECO:0000313" key="2">
    <source>
        <dbReference type="EMBL" id="GAU47524.1"/>
    </source>
</evidence>
<organism evidence="2 3">
    <name type="scientific">Trifolium subterraneum</name>
    <name type="common">Subterranean clover</name>
    <dbReference type="NCBI Taxonomy" id="3900"/>
    <lineage>
        <taxon>Eukaryota</taxon>
        <taxon>Viridiplantae</taxon>
        <taxon>Streptophyta</taxon>
        <taxon>Embryophyta</taxon>
        <taxon>Tracheophyta</taxon>
        <taxon>Spermatophyta</taxon>
        <taxon>Magnoliopsida</taxon>
        <taxon>eudicotyledons</taxon>
        <taxon>Gunneridae</taxon>
        <taxon>Pentapetalae</taxon>
        <taxon>rosids</taxon>
        <taxon>fabids</taxon>
        <taxon>Fabales</taxon>
        <taxon>Fabaceae</taxon>
        <taxon>Papilionoideae</taxon>
        <taxon>50 kb inversion clade</taxon>
        <taxon>NPAAA clade</taxon>
        <taxon>Hologalegina</taxon>
        <taxon>IRL clade</taxon>
        <taxon>Trifolieae</taxon>
        <taxon>Trifolium</taxon>
    </lineage>
</organism>
<feature type="region of interest" description="Disordered" evidence="1">
    <location>
        <begin position="9"/>
        <end position="39"/>
    </location>
</feature>
<name>A0A2Z6NTF5_TRISU</name>
<evidence type="ECO:0000256" key="1">
    <source>
        <dbReference type="SAM" id="MobiDB-lite"/>
    </source>
</evidence>
<reference evidence="3" key="1">
    <citation type="journal article" date="2017" name="Front. Plant Sci.">
        <title>Climate Clever Clovers: New Paradigm to Reduce the Environmental Footprint of Ruminants by Breeding Low Methanogenic Forages Utilizing Haplotype Variation.</title>
        <authorList>
            <person name="Kaur P."/>
            <person name="Appels R."/>
            <person name="Bayer P.E."/>
            <person name="Keeble-Gagnere G."/>
            <person name="Wang J."/>
            <person name="Hirakawa H."/>
            <person name="Shirasawa K."/>
            <person name="Vercoe P."/>
            <person name="Stefanova K."/>
            <person name="Durmic Z."/>
            <person name="Nichols P."/>
            <person name="Revell C."/>
            <person name="Isobe S.N."/>
            <person name="Edwards D."/>
            <person name="Erskine W."/>
        </authorList>
    </citation>
    <scope>NUCLEOTIDE SEQUENCE [LARGE SCALE GENOMIC DNA]</scope>
    <source>
        <strain evidence="3">cv. Daliak</strain>
    </source>
</reference>